<dbReference type="RefSeq" id="WP_002585641.1">
    <property type="nucleotide sequence ID" value="NZ_KB851021.1"/>
</dbReference>
<reference evidence="1 2" key="1">
    <citation type="submission" date="2013-01" db="EMBL/GenBank/DDBJ databases">
        <title>The Genome Sequence of Clostridium clostridioforme 90A8.</title>
        <authorList>
            <consortium name="The Broad Institute Genome Sequencing Platform"/>
            <person name="Earl A."/>
            <person name="Ward D."/>
            <person name="Feldgarden M."/>
            <person name="Gevers D."/>
            <person name="Courvalin P."/>
            <person name="Lambert T."/>
            <person name="Walker B."/>
            <person name="Young S.K."/>
            <person name="Zeng Q."/>
            <person name="Gargeya S."/>
            <person name="Fitzgerald M."/>
            <person name="Haas B."/>
            <person name="Abouelleil A."/>
            <person name="Alvarado L."/>
            <person name="Arachchi H.M."/>
            <person name="Berlin A.M."/>
            <person name="Chapman S.B."/>
            <person name="Dewar J."/>
            <person name="Goldberg J."/>
            <person name="Griggs A."/>
            <person name="Gujja S."/>
            <person name="Hansen M."/>
            <person name="Howarth C."/>
            <person name="Imamovic A."/>
            <person name="Larimer J."/>
            <person name="McCowan C."/>
            <person name="Murphy C."/>
            <person name="Neiman D."/>
            <person name="Pearson M."/>
            <person name="Priest M."/>
            <person name="Roberts A."/>
            <person name="Saif S."/>
            <person name="Shea T."/>
            <person name="Sisk P."/>
            <person name="Sykes S."/>
            <person name="Wortman J."/>
            <person name="Nusbaum C."/>
            <person name="Birren B."/>
        </authorList>
    </citation>
    <scope>NUCLEOTIDE SEQUENCE [LARGE SCALE GENOMIC DNA]</scope>
    <source>
        <strain evidence="1 2">90A8</strain>
    </source>
</reference>
<evidence type="ECO:0000313" key="1">
    <source>
        <dbReference type="EMBL" id="ENZ13875.1"/>
    </source>
</evidence>
<comment type="caution">
    <text evidence="1">The sequence shown here is derived from an EMBL/GenBank/DDBJ whole genome shotgun (WGS) entry which is preliminary data.</text>
</comment>
<dbReference type="Proteomes" id="UP000013085">
    <property type="component" value="Unassembled WGS sequence"/>
</dbReference>
<dbReference type="AlphaFoldDB" id="A0A0E2HAW8"/>
<evidence type="ECO:0000313" key="2">
    <source>
        <dbReference type="Proteomes" id="UP000013085"/>
    </source>
</evidence>
<dbReference type="EMBL" id="AGYR01000028">
    <property type="protein sequence ID" value="ENZ13875.1"/>
    <property type="molecule type" value="Genomic_DNA"/>
</dbReference>
<dbReference type="PATRIC" id="fig|999408.3.peg.2696"/>
<accession>A0A0E2HAW8</accession>
<dbReference type="HOGENOM" id="CLU_2954285_0_0_9"/>
<organism evidence="1 2">
    <name type="scientific">[Clostridium] clostridioforme 90A8</name>
    <dbReference type="NCBI Taxonomy" id="999408"/>
    <lineage>
        <taxon>Bacteria</taxon>
        <taxon>Bacillati</taxon>
        <taxon>Bacillota</taxon>
        <taxon>Clostridia</taxon>
        <taxon>Lachnospirales</taxon>
        <taxon>Lachnospiraceae</taxon>
        <taxon>Enterocloster</taxon>
    </lineage>
</organism>
<dbReference type="GeneID" id="57963203"/>
<proteinExistence type="predicted"/>
<protein>
    <submittedName>
        <fullName evidence="1">Uncharacterized protein</fullName>
    </submittedName>
</protein>
<gene>
    <name evidence="1" type="ORF">HMPREF1090_02495</name>
</gene>
<sequence>MEPKSPDKVCYQFICPKYPGCVRARGKGCCIEYPDEETQMVQAGECRAEDGFPLFAGEE</sequence>
<name>A0A0E2HAW8_9FIRM</name>